<evidence type="ECO:0000313" key="2">
    <source>
        <dbReference type="Proteomes" id="UP000249396"/>
    </source>
</evidence>
<reference evidence="1 2" key="1">
    <citation type="journal article" date="2018" name="Aquat. Microb. Ecol.">
        <title>Gammaproteobacterial methanotrophs dominate.</title>
        <authorList>
            <person name="Rissanen A.J."/>
            <person name="Saarenheimo J."/>
            <person name="Tiirola M."/>
            <person name="Peura S."/>
            <person name="Aalto S.L."/>
            <person name="Karvinen A."/>
            <person name="Nykanen H."/>
        </authorList>
    </citation>
    <scope>NUCLEOTIDE SEQUENCE [LARGE SCALE GENOMIC DNA]</scope>
    <source>
        <strain evidence="1">AMbin10</strain>
    </source>
</reference>
<dbReference type="EMBL" id="QJPH01000533">
    <property type="protein sequence ID" value="PZN71138.1"/>
    <property type="molecule type" value="Genomic_DNA"/>
</dbReference>
<proteinExistence type="predicted"/>
<comment type="caution">
    <text evidence="1">The sequence shown here is derived from an EMBL/GenBank/DDBJ whole genome shotgun (WGS) entry which is preliminary data.</text>
</comment>
<name>A0A2W4QTA9_9GAMM</name>
<gene>
    <name evidence="1" type="ORF">DM484_27000</name>
</gene>
<protein>
    <submittedName>
        <fullName evidence="1">Uncharacterized protein</fullName>
    </submittedName>
</protein>
<sequence>MTDETKDLGIAITLLERLTKDTLPKAFEIKARLDRGECLDHWDIEFLEVLFKRAEEIKPLVDRHPEYQEVYAQAVHLSKQITDQAVLNEKGSLD</sequence>
<evidence type="ECO:0000313" key="1">
    <source>
        <dbReference type="EMBL" id="PZN71138.1"/>
    </source>
</evidence>
<dbReference type="Proteomes" id="UP000249396">
    <property type="component" value="Unassembled WGS sequence"/>
</dbReference>
<accession>A0A2W4QTA9</accession>
<dbReference type="AlphaFoldDB" id="A0A2W4QTA9"/>
<organism evidence="1 2">
    <name type="scientific">Candidatus Methylumidiphilus alinenensis</name>
    <dbReference type="NCBI Taxonomy" id="2202197"/>
    <lineage>
        <taxon>Bacteria</taxon>
        <taxon>Pseudomonadati</taxon>
        <taxon>Pseudomonadota</taxon>
        <taxon>Gammaproteobacteria</taxon>
        <taxon>Methylococcales</taxon>
        <taxon>Candidatus Methylumidiphilus</taxon>
    </lineage>
</organism>